<reference evidence="2 3" key="1">
    <citation type="journal article" date="2015" name="Nature">
        <title>rRNA introns, odd ribosomes, and small enigmatic genomes across a large radiation of phyla.</title>
        <authorList>
            <person name="Brown C.T."/>
            <person name="Hug L.A."/>
            <person name="Thomas B.C."/>
            <person name="Sharon I."/>
            <person name="Castelle C.J."/>
            <person name="Singh A."/>
            <person name="Wilkins M.J."/>
            <person name="Williams K.H."/>
            <person name="Banfield J.F."/>
        </authorList>
    </citation>
    <scope>NUCLEOTIDE SEQUENCE [LARGE SCALE GENOMIC DNA]</scope>
</reference>
<evidence type="ECO:0000313" key="3">
    <source>
        <dbReference type="Proteomes" id="UP000034746"/>
    </source>
</evidence>
<organism evidence="2 3">
    <name type="scientific">Candidatus Uhrbacteria bacterium GW2011_GWF2_41_16</name>
    <dbReference type="NCBI Taxonomy" id="1618997"/>
    <lineage>
        <taxon>Bacteria</taxon>
        <taxon>Candidatus Uhriibacteriota</taxon>
    </lineage>
</organism>
<dbReference type="Proteomes" id="UP000034746">
    <property type="component" value="Unassembled WGS sequence"/>
</dbReference>
<name>A0A0G0V9B1_9BACT</name>
<comment type="caution">
    <text evidence="2">The sequence shown here is derived from an EMBL/GenBank/DDBJ whole genome shotgun (WGS) entry which is preliminary data.</text>
</comment>
<feature type="region of interest" description="Disordered" evidence="1">
    <location>
        <begin position="396"/>
        <end position="440"/>
    </location>
</feature>
<dbReference type="EMBL" id="LCAU01000012">
    <property type="protein sequence ID" value="KKR97564.1"/>
    <property type="molecule type" value="Genomic_DNA"/>
</dbReference>
<evidence type="ECO:0000256" key="1">
    <source>
        <dbReference type="SAM" id="MobiDB-lite"/>
    </source>
</evidence>
<protein>
    <submittedName>
        <fullName evidence="2">Uncharacterized protein</fullName>
    </submittedName>
</protein>
<accession>A0A0G0V9B1</accession>
<dbReference type="AlphaFoldDB" id="A0A0G0V9B1"/>
<evidence type="ECO:0000313" key="2">
    <source>
        <dbReference type="EMBL" id="KKR97564.1"/>
    </source>
</evidence>
<sequence length="440" mass="47605">MFSNNKQEKGGQKMSEVKISEKFLALIKAFAEEAELEESVVQIALLKLVKPSDKGIEKLANLPDASILKGFEGVEGATEADILFAINKVVKPKPAPVASAVETAVPVNPVNPLAGLVTVAKESKKASILPTLPDFASLLDVFRVGGDLVVSPELAIVGAQAALAQNYGIEDLEKSLGALMRTRARSVRRVFGVEQEKLFRKALSKDSDFDAILPSSSPFWTKTEREEFYKNWGFVWKATAAFYDVLAGWRQALRDDHQDLIGALTGDLDDAPDTTPLQAEGARVIETVNEALIGPGALIAGRMAAEAGWRRELLNNSQILTFTNMTKEEILRELHLDVSIADVKVEQAIALFLNGILHATAKATPDVEVKYYKDLFNVGRSIPWSVIGQTVTTVGVRTGSNGHQPAASVDGRKTGGRRQPYGDIDQAGPPNFGAPTNYRG</sequence>
<proteinExistence type="predicted"/>
<gene>
    <name evidence="2" type="ORF">UU48_C0012G0003</name>
</gene>